<keyword evidence="3" id="KW-0808">Transferase</keyword>
<dbReference type="InParanoid" id="A0A7F5RD28"/>
<dbReference type="Proteomes" id="UP000192223">
    <property type="component" value="Unplaced"/>
</dbReference>
<reference evidence="5" key="1">
    <citation type="submission" date="2025-08" db="UniProtKB">
        <authorList>
            <consortium name="RefSeq"/>
        </authorList>
    </citation>
    <scope>IDENTIFICATION</scope>
    <source>
        <tissue evidence="5">Entire body</tissue>
    </source>
</reference>
<dbReference type="SUPFAM" id="SSF53756">
    <property type="entry name" value="UDP-Glycosyltransferase/glycogen phosphorylase"/>
    <property type="match status" value="2"/>
</dbReference>
<feature type="non-terminal residue" evidence="5">
    <location>
        <position position="362"/>
    </location>
</feature>
<proteinExistence type="inferred from homology"/>
<dbReference type="AlphaFoldDB" id="A0A7F5RD28"/>
<evidence type="ECO:0000313" key="4">
    <source>
        <dbReference type="Proteomes" id="UP000192223"/>
    </source>
</evidence>
<name>A0A7F5RD28_AGRPL</name>
<dbReference type="PANTHER" id="PTHR48043:SF159">
    <property type="entry name" value="EG:EG0003.4 PROTEIN-RELATED"/>
    <property type="match status" value="1"/>
</dbReference>
<accession>A0A7F5RD28</accession>
<dbReference type="KEGG" id="apln:112905519"/>
<evidence type="ECO:0000313" key="5">
    <source>
        <dbReference type="RefSeq" id="XP_025833879.1"/>
    </source>
</evidence>
<dbReference type="OrthoDB" id="5835829at2759"/>
<dbReference type="InterPro" id="IPR050271">
    <property type="entry name" value="UDP-glycosyltransferase"/>
</dbReference>
<comment type="similarity">
    <text evidence="1">Belongs to the UDP-glycosyltransferase family.</text>
</comment>
<dbReference type="PANTHER" id="PTHR48043">
    <property type="entry name" value="EG:EG0003.4 PROTEIN-RELATED"/>
    <property type="match status" value="1"/>
</dbReference>
<sequence>MLQNLTEEILKRPETNAFLNDSSLNFDVVLAEFVPPAFFYLSEKFKCPLIQMTSMPAHIITLNNIGNPNHLLETVDGNLPFGRKLNVFEKVVNAVYTFLFNAQVQGILYPLQAELVKKYLSHGEDVDLAALEKDKTSLVISNVVPGITEVHAKVPALIEVNGLHLTPPKPLPEDEVPSNGLILWKGITTMLQNLTEEILKRPETNAFLNDSSLNFDVVLAEFVPPAFFYLSEKFKCPLIQMTSMPAHIITLNNIGNPNHLLETVDGNLPFGRKLNVFEKVVNAVYTFLFNAQVQGILYPLQAELVKKYLSHGEDVDLAALEKDKTSLVISNVVPGITEVHAKVPALIEVNGLHLTPPKPLPE</sequence>
<organism evidence="4 5">
    <name type="scientific">Agrilus planipennis</name>
    <name type="common">Emerald ash borer</name>
    <name type="synonym">Agrilus marcopoli</name>
    <dbReference type="NCBI Taxonomy" id="224129"/>
    <lineage>
        <taxon>Eukaryota</taxon>
        <taxon>Metazoa</taxon>
        <taxon>Ecdysozoa</taxon>
        <taxon>Arthropoda</taxon>
        <taxon>Hexapoda</taxon>
        <taxon>Insecta</taxon>
        <taxon>Pterygota</taxon>
        <taxon>Neoptera</taxon>
        <taxon>Endopterygota</taxon>
        <taxon>Coleoptera</taxon>
        <taxon>Polyphaga</taxon>
        <taxon>Elateriformia</taxon>
        <taxon>Buprestoidea</taxon>
        <taxon>Buprestidae</taxon>
        <taxon>Agrilinae</taxon>
        <taxon>Agrilus</taxon>
    </lineage>
</organism>
<protein>
    <submittedName>
        <fullName evidence="5">Uncharacterized protein LOC112905519</fullName>
    </submittedName>
</protein>
<gene>
    <name evidence="5" type="primary">LOC112905519</name>
</gene>
<dbReference type="RefSeq" id="XP_025833879.1">
    <property type="nucleotide sequence ID" value="XM_025978094.1"/>
</dbReference>
<evidence type="ECO:0000256" key="3">
    <source>
        <dbReference type="ARBA" id="ARBA00022679"/>
    </source>
</evidence>
<evidence type="ECO:0000256" key="1">
    <source>
        <dbReference type="ARBA" id="ARBA00009995"/>
    </source>
</evidence>
<dbReference type="GO" id="GO:0008194">
    <property type="term" value="F:UDP-glycosyltransferase activity"/>
    <property type="evidence" value="ECO:0007669"/>
    <property type="project" value="TreeGrafter"/>
</dbReference>
<dbReference type="GeneID" id="112905519"/>
<evidence type="ECO:0000256" key="2">
    <source>
        <dbReference type="ARBA" id="ARBA00022676"/>
    </source>
</evidence>
<keyword evidence="4" id="KW-1185">Reference proteome</keyword>
<keyword evidence="2" id="KW-0328">Glycosyltransferase</keyword>